<protein>
    <submittedName>
        <fullName evidence="2">N-acetyltransferase family protein</fullName>
    </submittedName>
</protein>
<accession>A0ABT7UQC0</accession>
<dbReference type="SUPFAM" id="SSF55729">
    <property type="entry name" value="Acyl-CoA N-acyltransferases (Nat)"/>
    <property type="match status" value="1"/>
</dbReference>
<dbReference type="PROSITE" id="PS51186">
    <property type="entry name" value="GNAT"/>
    <property type="match status" value="1"/>
</dbReference>
<dbReference type="Gene3D" id="3.40.630.30">
    <property type="match status" value="1"/>
</dbReference>
<dbReference type="InterPro" id="IPR016181">
    <property type="entry name" value="Acyl_CoA_acyltransferase"/>
</dbReference>
<name>A0ABT7UQC0_9FIRM</name>
<reference evidence="2 3" key="3">
    <citation type="submission" date="2023-06" db="EMBL/GenBank/DDBJ databases">
        <authorList>
            <person name="Zeman M."/>
            <person name="Kubasova T."/>
            <person name="Jahodarova E."/>
            <person name="Nykrynova M."/>
            <person name="Rychlik I."/>
        </authorList>
    </citation>
    <scope>NUCLEOTIDE SEQUENCE [LARGE SCALE GENOMIC DNA]</scope>
    <source>
        <strain evidence="2 3">ET340</strain>
    </source>
</reference>
<dbReference type="PANTHER" id="PTHR43072">
    <property type="entry name" value="N-ACETYLTRANSFERASE"/>
    <property type="match status" value="1"/>
</dbReference>
<comment type="caution">
    <text evidence="2">The sequence shown here is derived from an EMBL/GenBank/DDBJ whole genome shotgun (WGS) entry which is preliminary data.</text>
</comment>
<reference evidence="3" key="1">
    <citation type="submission" date="2023-06" db="EMBL/GenBank/DDBJ databases">
        <title>Identification and characterization of horizontal gene transfer across gut microbiota members of farm animals based on homology search.</title>
        <authorList>
            <person name="Zeman M."/>
            <person name="Kubasova T."/>
            <person name="Jahodarova E."/>
            <person name="Nykrynova M."/>
            <person name="Rychlik I."/>
        </authorList>
    </citation>
    <scope>NUCLEOTIDE SEQUENCE [LARGE SCALE GENOMIC DNA]</scope>
    <source>
        <strain evidence="3">ET340</strain>
    </source>
</reference>
<gene>
    <name evidence="2" type="ORF">QUW08_07205</name>
</gene>
<dbReference type="CDD" id="cd04301">
    <property type="entry name" value="NAT_SF"/>
    <property type="match status" value="1"/>
</dbReference>
<evidence type="ECO:0000313" key="3">
    <source>
        <dbReference type="Proteomes" id="UP001529380"/>
    </source>
</evidence>
<organism evidence="2 3">
    <name type="scientific">Allofournierella massiliensis</name>
    <dbReference type="NCBI Taxonomy" id="1650663"/>
    <lineage>
        <taxon>Bacteria</taxon>
        <taxon>Bacillati</taxon>
        <taxon>Bacillota</taxon>
        <taxon>Clostridia</taxon>
        <taxon>Eubacteriales</taxon>
        <taxon>Oscillospiraceae</taxon>
        <taxon>Allofournierella</taxon>
    </lineage>
</organism>
<reference evidence="2 3" key="2">
    <citation type="submission" date="2023-06" db="EMBL/GenBank/DDBJ databases">
        <title>Identification and characterization of horizontal gene transfer across gut microbiota members of farm animals based on homology search.</title>
        <authorList>
            <person name="Schwarzerova J."/>
            <person name="Nykrynova M."/>
            <person name="Jureckova K."/>
            <person name="Cejkova D."/>
            <person name="Rychlik I."/>
        </authorList>
    </citation>
    <scope>NUCLEOTIDE SEQUENCE [LARGE SCALE GENOMIC DNA]</scope>
    <source>
        <strain evidence="2 3">ET340</strain>
    </source>
</reference>
<sequence length="210" mass="23328">MLLRPARPADAEAVLGIYSHYVLHSTASFLYQPPKLEDYRKEMRALCRRLPFFLAENALGQPLGYACAHPWRYGTGAYAWDTETTIYLAPEARRLGVGSMLYHALLAALCRQGYWNAYAVLADPNPASEAFHERFGFVCEGRQARCGLKNGWQGVSYWLMDLAPGRTDPPEAEPRAPLPGELAALAAGARRGTGWREMAGLEQPAVEKEQ</sequence>
<dbReference type="EMBL" id="JAUDCL010000010">
    <property type="protein sequence ID" value="MDM8201079.1"/>
    <property type="molecule type" value="Genomic_DNA"/>
</dbReference>
<dbReference type="InterPro" id="IPR000182">
    <property type="entry name" value="GNAT_dom"/>
</dbReference>
<dbReference type="PANTHER" id="PTHR43072:SF8">
    <property type="entry name" value="ACYLTRANSFERASE FABY-RELATED"/>
    <property type="match status" value="1"/>
</dbReference>
<proteinExistence type="predicted"/>
<dbReference type="Proteomes" id="UP001529380">
    <property type="component" value="Unassembled WGS sequence"/>
</dbReference>
<keyword evidence="3" id="KW-1185">Reference proteome</keyword>
<dbReference type="Pfam" id="PF00583">
    <property type="entry name" value="Acetyltransf_1"/>
    <property type="match status" value="1"/>
</dbReference>
<evidence type="ECO:0000313" key="2">
    <source>
        <dbReference type="EMBL" id="MDM8201079.1"/>
    </source>
</evidence>
<feature type="domain" description="N-acetyltransferase" evidence="1">
    <location>
        <begin position="1"/>
        <end position="164"/>
    </location>
</feature>
<evidence type="ECO:0000259" key="1">
    <source>
        <dbReference type="PROSITE" id="PS51186"/>
    </source>
</evidence>